<dbReference type="PROSITE" id="PS00109">
    <property type="entry name" value="PROTEIN_KINASE_TYR"/>
    <property type="match status" value="1"/>
</dbReference>
<keyword evidence="3" id="KW-1185">Reference proteome</keyword>
<dbReference type="InterPro" id="IPR008266">
    <property type="entry name" value="Tyr_kinase_AS"/>
</dbReference>
<evidence type="ECO:0000313" key="2">
    <source>
        <dbReference type="EMBL" id="KAJ3993366.1"/>
    </source>
</evidence>
<comment type="caution">
    <text evidence="2">The sequence shown here is derived from an EMBL/GenBank/DDBJ whole genome shotgun (WGS) entry which is preliminary data.</text>
</comment>
<dbReference type="Proteomes" id="UP001163828">
    <property type="component" value="Unassembled WGS sequence"/>
</dbReference>
<name>A0ABQ8Q3W4_9AGAR</name>
<dbReference type="Pfam" id="PF17667">
    <property type="entry name" value="Pkinase_fungal"/>
    <property type="match status" value="1"/>
</dbReference>
<dbReference type="InterPro" id="IPR040976">
    <property type="entry name" value="Pkinase_fungal"/>
</dbReference>
<dbReference type="PANTHER" id="PTHR38248">
    <property type="entry name" value="FUNK1 6"/>
    <property type="match status" value="1"/>
</dbReference>
<dbReference type="InterPro" id="IPR000719">
    <property type="entry name" value="Prot_kinase_dom"/>
</dbReference>
<proteinExistence type="predicted"/>
<protein>
    <recommendedName>
        <fullName evidence="1">Protein kinase domain-containing protein</fullName>
    </recommendedName>
</protein>
<accession>A0ABQ8Q3W4</accession>
<gene>
    <name evidence="2" type="ORF">F5050DRAFT_1714540</name>
</gene>
<dbReference type="SUPFAM" id="SSF56112">
    <property type="entry name" value="Protein kinase-like (PK-like)"/>
    <property type="match status" value="1"/>
</dbReference>
<evidence type="ECO:0000313" key="3">
    <source>
        <dbReference type="Proteomes" id="UP001163828"/>
    </source>
</evidence>
<feature type="domain" description="Protein kinase" evidence="1">
    <location>
        <begin position="11"/>
        <end position="335"/>
    </location>
</feature>
<organism evidence="2 3">
    <name type="scientific">Lentinula boryana</name>
    <dbReference type="NCBI Taxonomy" id="40481"/>
    <lineage>
        <taxon>Eukaryota</taxon>
        <taxon>Fungi</taxon>
        <taxon>Dikarya</taxon>
        <taxon>Basidiomycota</taxon>
        <taxon>Agaricomycotina</taxon>
        <taxon>Agaricomycetes</taxon>
        <taxon>Agaricomycetidae</taxon>
        <taxon>Agaricales</taxon>
        <taxon>Marasmiineae</taxon>
        <taxon>Omphalotaceae</taxon>
        <taxon>Lentinula</taxon>
    </lineage>
</organism>
<dbReference type="InterPro" id="IPR011009">
    <property type="entry name" value="Kinase-like_dom_sf"/>
</dbReference>
<sequence length="393" mass="46015">MRTVRLKRVIFRSNGILGRGTMVIIVECACRNCPPNQCDWKEKKLVLKMSFPSTTRVSEQTLMDRCKELAQGEHTWVSNHLPNIIWSFNIPFRDSSPQDNFKKKFGDDYEMRVMRGVILEELQPLSSLKTAKECAQVFYDIVQCECSIYIKHSHFSSNGLSILGHHWAWKYPGILHRDISQGNIMVREKNGKKYGVLNDWDLAIWLDNKRDGPTSQFRTGTKPYMAHELHLVEWKGPHRYRHDLESIFYVMLLLVCLYSSPDKKLPRPENINYRYEEWHQSDDEFLYDKKHHIITAAATWKPPVTAFFSGFLLWLIELQRSMRRGFYELGDAALLVPKALNPEMHSFDEGTLGGHLSYESVVSIVHIFEEEELETRGREWQLHLENLRQNQVG</sequence>
<dbReference type="EMBL" id="MU790771">
    <property type="protein sequence ID" value="KAJ3993366.1"/>
    <property type="molecule type" value="Genomic_DNA"/>
</dbReference>
<dbReference type="Gene3D" id="1.10.510.10">
    <property type="entry name" value="Transferase(Phosphotransferase) domain 1"/>
    <property type="match status" value="1"/>
</dbReference>
<reference evidence="2" key="1">
    <citation type="submission" date="2022-08" db="EMBL/GenBank/DDBJ databases">
        <authorList>
            <consortium name="DOE Joint Genome Institute"/>
            <person name="Min B."/>
            <person name="Riley R."/>
            <person name="Sierra-Patev S."/>
            <person name="Naranjo-Ortiz M."/>
            <person name="Looney B."/>
            <person name="Konkel Z."/>
            <person name="Slot J.C."/>
            <person name="Sakamoto Y."/>
            <person name="Steenwyk J.L."/>
            <person name="Rokas A."/>
            <person name="Carro J."/>
            <person name="Camarero S."/>
            <person name="Ferreira P."/>
            <person name="Molpeceres G."/>
            <person name="Ruiz-Duenas F.J."/>
            <person name="Serrano A."/>
            <person name="Henrissat B."/>
            <person name="Drula E."/>
            <person name="Hughes K.W."/>
            <person name="Mata J.L."/>
            <person name="Ishikawa N.K."/>
            <person name="Vargas-Isla R."/>
            <person name="Ushijima S."/>
            <person name="Smith C.A."/>
            <person name="Ahrendt S."/>
            <person name="Andreopoulos W."/>
            <person name="He G."/>
            <person name="Labutti K."/>
            <person name="Lipzen A."/>
            <person name="Ng V."/>
            <person name="Sandor L."/>
            <person name="Barry K."/>
            <person name="Martinez A.T."/>
            <person name="Xiao Y."/>
            <person name="Gibbons J.G."/>
            <person name="Terashima K."/>
            <person name="Hibbett D.S."/>
            <person name="Grigoriev I.V."/>
        </authorList>
    </citation>
    <scope>NUCLEOTIDE SEQUENCE</scope>
    <source>
        <strain evidence="2">TFB10827</strain>
    </source>
</reference>
<evidence type="ECO:0000259" key="1">
    <source>
        <dbReference type="PROSITE" id="PS50011"/>
    </source>
</evidence>
<dbReference type="PROSITE" id="PS50011">
    <property type="entry name" value="PROTEIN_KINASE_DOM"/>
    <property type="match status" value="1"/>
</dbReference>
<dbReference type="PANTHER" id="PTHR38248:SF2">
    <property type="entry name" value="FUNK1 11"/>
    <property type="match status" value="1"/>
</dbReference>